<dbReference type="InterPro" id="IPR002110">
    <property type="entry name" value="Ankyrin_rpt"/>
</dbReference>
<dbReference type="PROSITE" id="PS50088">
    <property type="entry name" value="ANK_REPEAT"/>
    <property type="match status" value="6"/>
</dbReference>
<keyword evidence="5" id="KW-1185">Reference proteome</keyword>
<accession>A0ABQ1B8R9</accession>
<dbReference type="InterPro" id="IPR036770">
    <property type="entry name" value="Ankyrin_rpt-contain_sf"/>
</dbReference>
<feature type="repeat" description="ANK" evidence="3">
    <location>
        <begin position="117"/>
        <end position="149"/>
    </location>
</feature>
<evidence type="ECO:0000256" key="2">
    <source>
        <dbReference type="ARBA" id="ARBA00023043"/>
    </source>
</evidence>
<proteinExistence type="predicted"/>
<dbReference type="PROSITE" id="PS50297">
    <property type="entry name" value="ANK_REP_REGION"/>
    <property type="match status" value="5"/>
</dbReference>
<feature type="repeat" description="ANK" evidence="3">
    <location>
        <begin position="150"/>
        <end position="173"/>
    </location>
</feature>
<gene>
    <name evidence="4" type="ORF">IFM53868_08439</name>
</gene>
<comment type="caution">
    <text evidence="4">The sequence shown here is derived from an EMBL/GenBank/DDBJ whole genome shotgun (WGS) entry which is preliminary data.</text>
</comment>
<keyword evidence="2 3" id="KW-0040">ANK repeat</keyword>
<dbReference type="PRINTS" id="PR01415">
    <property type="entry name" value="ANKYRIN"/>
</dbReference>
<sequence>MCLLNLPPELFWCIVEKLEEARHILSLATVNRQLHNELYPYLYRFNVKRQGSSAMIWAAQKENLHAIRTLLRYQANVNVRDHRGRTPIFYAICSRNETVVKALLEQKEIDIAYQDPHGYSPLNYAASTNFLFAVSMLLNKGANLNTANRHGSTPLNWAVEQGNTAMVDVLLKKLSSTPPLPSVEIEQSNSWSLHIAAGARNLDIIKRLLAHGYDVNTKDSEQQTPLSLAVRKGYLKVVNLLLCQRDIDINVADTQGMTPIWLATRYGRDEIACRLLAKPDLDVNAVVTERTVGVGREWSTSLHHAVQRGCLLIARLLLANDRLDPNITDHLLRTPLHWAASNGNIKMVNLLLSRRDVLLNAEDIDGSTPLMLAVIRDHTDVVKRLARAPRRYRQSEWS</sequence>
<feature type="repeat" description="ANK" evidence="3">
    <location>
        <begin position="188"/>
        <end position="220"/>
    </location>
</feature>
<dbReference type="EMBL" id="BLKG01000125">
    <property type="protein sequence ID" value="GFF96244.1"/>
    <property type="molecule type" value="Genomic_DNA"/>
</dbReference>
<dbReference type="Pfam" id="PF13637">
    <property type="entry name" value="Ank_4"/>
    <property type="match status" value="1"/>
</dbReference>
<evidence type="ECO:0000256" key="1">
    <source>
        <dbReference type="ARBA" id="ARBA00022737"/>
    </source>
</evidence>
<dbReference type="Pfam" id="PF12796">
    <property type="entry name" value="Ank_2"/>
    <property type="match status" value="3"/>
</dbReference>
<feature type="repeat" description="ANK" evidence="3">
    <location>
        <begin position="221"/>
        <end position="254"/>
    </location>
</feature>
<dbReference type="Gene3D" id="1.25.40.20">
    <property type="entry name" value="Ankyrin repeat-containing domain"/>
    <property type="match status" value="3"/>
</dbReference>
<evidence type="ECO:0000313" key="5">
    <source>
        <dbReference type="Proteomes" id="UP000465266"/>
    </source>
</evidence>
<evidence type="ECO:0000256" key="3">
    <source>
        <dbReference type="PROSITE-ProRule" id="PRU00023"/>
    </source>
</evidence>
<dbReference type="PANTHER" id="PTHR24198">
    <property type="entry name" value="ANKYRIN REPEAT AND PROTEIN KINASE DOMAIN-CONTAINING PROTEIN"/>
    <property type="match status" value="1"/>
</dbReference>
<protein>
    <submittedName>
        <fullName evidence="4">Uncharacterized protein</fullName>
    </submittedName>
</protein>
<dbReference type="SUPFAM" id="SSF48403">
    <property type="entry name" value="Ankyrin repeat"/>
    <property type="match status" value="1"/>
</dbReference>
<name>A0ABQ1B8R9_9EURO</name>
<keyword evidence="1" id="KW-0677">Repeat</keyword>
<dbReference type="Proteomes" id="UP000465266">
    <property type="component" value="Unassembled WGS sequence"/>
</dbReference>
<reference evidence="4 5" key="1">
    <citation type="submission" date="2020-01" db="EMBL/GenBank/DDBJ databases">
        <title>Draft genome sequence of Aspergillus udagawae IFM 53868.</title>
        <authorList>
            <person name="Takahashi H."/>
            <person name="Yaguchi T."/>
        </authorList>
    </citation>
    <scope>NUCLEOTIDE SEQUENCE [LARGE SCALE GENOMIC DNA]</scope>
    <source>
        <strain evidence="4 5">IFM 53868</strain>
    </source>
</reference>
<organism evidence="4 5">
    <name type="scientific">Aspergillus udagawae</name>
    <dbReference type="NCBI Taxonomy" id="91492"/>
    <lineage>
        <taxon>Eukaryota</taxon>
        <taxon>Fungi</taxon>
        <taxon>Dikarya</taxon>
        <taxon>Ascomycota</taxon>
        <taxon>Pezizomycotina</taxon>
        <taxon>Eurotiomycetes</taxon>
        <taxon>Eurotiomycetidae</taxon>
        <taxon>Eurotiales</taxon>
        <taxon>Aspergillaceae</taxon>
        <taxon>Aspergillus</taxon>
        <taxon>Aspergillus subgen. Fumigati</taxon>
    </lineage>
</organism>
<dbReference type="SMART" id="SM00248">
    <property type="entry name" value="ANK"/>
    <property type="match status" value="10"/>
</dbReference>
<dbReference type="PANTHER" id="PTHR24198:SF165">
    <property type="entry name" value="ANKYRIN REPEAT-CONTAINING PROTEIN-RELATED"/>
    <property type="match status" value="1"/>
</dbReference>
<feature type="repeat" description="ANK" evidence="3">
    <location>
        <begin position="50"/>
        <end position="82"/>
    </location>
</feature>
<evidence type="ECO:0000313" key="4">
    <source>
        <dbReference type="EMBL" id="GFF96244.1"/>
    </source>
</evidence>
<feature type="repeat" description="ANK" evidence="3">
    <location>
        <begin position="331"/>
        <end position="354"/>
    </location>
</feature>